<protein>
    <recommendedName>
        <fullName evidence="3">DUF3668 domain-containing protein</fullName>
    </recommendedName>
</protein>
<feature type="region of interest" description="Disordered" evidence="2">
    <location>
        <begin position="520"/>
        <end position="554"/>
    </location>
</feature>
<comment type="caution">
    <text evidence="4">The sequence shown here is derived from an EMBL/GenBank/DDBJ whole genome shotgun (WGS) entry which is preliminary data.</text>
</comment>
<name>A0ABD2Q6Q3_9PLAT</name>
<dbReference type="Gene3D" id="2.60.40.150">
    <property type="entry name" value="C2 domain"/>
    <property type="match status" value="1"/>
</dbReference>
<dbReference type="InterPro" id="IPR035892">
    <property type="entry name" value="C2_domain_sf"/>
</dbReference>
<gene>
    <name evidence="4" type="ORF">Ciccas_006234</name>
</gene>
<feature type="coiled-coil region" evidence="1">
    <location>
        <begin position="629"/>
        <end position="703"/>
    </location>
</feature>
<dbReference type="PANTHER" id="PTHR21574">
    <property type="entry name" value="CENTROSOMAL PROTEIN OF 120 KDA"/>
    <property type="match status" value="1"/>
</dbReference>
<accession>A0ABD2Q6Q3</accession>
<feature type="compositionally biased region" description="Basic and acidic residues" evidence="2">
    <location>
        <begin position="525"/>
        <end position="554"/>
    </location>
</feature>
<evidence type="ECO:0000256" key="1">
    <source>
        <dbReference type="SAM" id="Coils"/>
    </source>
</evidence>
<dbReference type="Pfam" id="PF12416">
    <property type="entry name" value="DUF3668"/>
    <property type="match status" value="1"/>
</dbReference>
<sequence>MHLQDRFLVVVALINGRRFPQSTTNKLIVEAKFDKEVLSTDPIDLSIENVKIEQELAWELNKKSLREHKIHRTSIKLQLFLIDATSPAKEPFGYVVLDIRSASSKKQFKWIPVLNTGQKAAPEIFCAVYIDGDGFELVSSDPRQTALAQSVGSANLVPVKLESDAAKIAYVIGPKNLAFENFEFAVRLVSISDIVDLIPSDKKFNSNEIAFTLKFPHVPGLAQESVKFESGTFTELSSHDFSNQTFTVEIQSTVDLLKLFFSRSNFLTFELFADNVSLGKASIDLRNFMAGVDHAFLIPISTEFKEKLQSSEMAGASANLDVTVELSRSKSKVEELTDEKRAKIVAPKIYKIRKHSHLESQVNHFTLIVDFKRLIWHCKSPQWHPNENNFVSFQYNQFGMKSTEFFEIPSPNSQDAKSIADATFHYEFLATWSDLEKIFSTNPLTLTITSNGKEIQANFNLLELLRNSKKESSKDYDNYNLESKLPFRGSEFEHECGAELLIEMNMTDHGEMPLALASKYRNKNNKGERRRDRTHSNHEVRSRRKEGERSRAHSVEELRANRKIAIDESVLQMGDIRETNEYKAALELEMWKGREEERFMKHLQEHERTTMETIAQEWHQRDQERESICKRKLKEYQTLEDQARNLLLNLKEREQQLMHNEANLKRMQRDLQQEHEAKLKQARGELTRKVKQAEQMVQLEKQQTEHWKAVATENQNRIGNMEKEVSRMKTQKLLRPKSPSVSGGNGQANKMQLDYEVRIAKLAADLSHVKSEYTQLECKMSGATLTAKKYRQMWARALEEISRLRKQLEVGAEKTIRDKDSEIKSLKAMIPSQNVPAWQPLEQDVATMEDDTKENFDNDEVESAKRHIDRLLMERHSLLDSGVYELDDEIIKDLDQEIEKTVVTCSALAKKFDYKIDDDGKGSLLPKS</sequence>
<feature type="domain" description="DUF3668" evidence="3">
    <location>
        <begin position="170"/>
        <end position="290"/>
    </location>
</feature>
<evidence type="ECO:0000259" key="3">
    <source>
        <dbReference type="Pfam" id="PF12416"/>
    </source>
</evidence>
<keyword evidence="1" id="KW-0175">Coiled coil</keyword>
<dbReference type="EMBL" id="JBJKFK010000817">
    <property type="protein sequence ID" value="KAL3315138.1"/>
    <property type="molecule type" value="Genomic_DNA"/>
</dbReference>
<evidence type="ECO:0000256" key="2">
    <source>
        <dbReference type="SAM" id="MobiDB-lite"/>
    </source>
</evidence>
<reference evidence="4 5" key="1">
    <citation type="submission" date="2024-11" db="EMBL/GenBank/DDBJ databases">
        <title>Adaptive evolution of stress response genes in parasites aligns with host niche diversity.</title>
        <authorList>
            <person name="Hahn C."/>
            <person name="Resl P."/>
        </authorList>
    </citation>
    <scope>NUCLEOTIDE SEQUENCE [LARGE SCALE GENOMIC DNA]</scope>
    <source>
        <strain evidence="4">EGGRZ-B1_66</strain>
        <tissue evidence="4">Body</tissue>
    </source>
</reference>
<organism evidence="4 5">
    <name type="scientific">Cichlidogyrus casuarinus</name>
    <dbReference type="NCBI Taxonomy" id="1844966"/>
    <lineage>
        <taxon>Eukaryota</taxon>
        <taxon>Metazoa</taxon>
        <taxon>Spiralia</taxon>
        <taxon>Lophotrochozoa</taxon>
        <taxon>Platyhelminthes</taxon>
        <taxon>Monogenea</taxon>
        <taxon>Monopisthocotylea</taxon>
        <taxon>Dactylogyridea</taxon>
        <taxon>Ancyrocephalidae</taxon>
        <taxon>Cichlidogyrus</taxon>
    </lineage>
</organism>
<keyword evidence="5" id="KW-1185">Reference proteome</keyword>
<evidence type="ECO:0000313" key="4">
    <source>
        <dbReference type="EMBL" id="KAL3315138.1"/>
    </source>
</evidence>
<dbReference type="PANTHER" id="PTHR21574:SF0">
    <property type="entry name" value="CENTROSOMAL PROTEIN OF 120 KDA"/>
    <property type="match status" value="1"/>
</dbReference>
<evidence type="ECO:0000313" key="5">
    <source>
        <dbReference type="Proteomes" id="UP001626550"/>
    </source>
</evidence>
<dbReference type="InterPro" id="IPR039893">
    <property type="entry name" value="CEP120-like"/>
</dbReference>
<dbReference type="Proteomes" id="UP001626550">
    <property type="component" value="Unassembled WGS sequence"/>
</dbReference>
<dbReference type="InterPro" id="IPR022136">
    <property type="entry name" value="DUF3668"/>
</dbReference>
<dbReference type="AlphaFoldDB" id="A0ABD2Q6Q3"/>
<proteinExistence type="predicted"/>